<name>A0A9P0MVD9_NEZVI</name>
<dbReference type="PANTHER" id="PTHR37685">
    <property type="entry name" value="GEO11136P1-RELATED"/>
    <property type="match status" value="1"/>
</dbReference>
<keyword evidence="1" id="KW-0732">Signal</keyword>
<evidence type="ECO:0000313" key="2">
    <source>
        <dbReference type="EMBL" id="CAH1404936.1"/>
    </source>
</evidence>
<dbReference type="OrthoDB" id="6617134at2759"/>
<evidence type="ECO:0008006" key="4">
    <source>
        <dbReference type="Google" id="ProtNLM"/>
    </source>
</evidence>
<sequence>MNKLSVTLILATAGAIFLAALPTEGNYYPSYSRWNGTRVLPQRNFSSNLPRPYNSSNLHRPYNSSYNHAIRYPRNAPYASQNSSHNYFWGTKSIYDRLLYFTRVKKASQFMRKVTQDMDFPARNQRPNGTIYYMEVLDQKAAGEGGEVSIIRGGIGYKNVTFHFKSQRNKGFDFSVYVYGH</sequence>
<feature type="chain" id="PRO_5040160289" description="Salivary secreted peptide" evidence="1">
    <location>
        <begin position="26"/>
        <end position="181"/>
    </location>
</feature>
<proteinExistence type="predicted"/>
<dbReference type="Proteomes" id="UP001152798">
    <property type="component" value="Chromosome 6"/>
</dbReference>
<gene>
    <name evidence="2" type="ORF">NEZAVI_LOCUS13251</name>
</gene>
<protein>
    <recommendedName>
        <fullName evidence="4">Salivary secreted peptide</fullName>
    </recommendedName>
</protein>
<evidence type="ECO:0000256" key="1">
    <source>
        <dbReference type="SAM" id="SignalP"/>
    </source>
</evidence>
<feature type="signal peptide" evidence="1">
    <location>
        <begin position="1"/>
        <end position="25"/>
    </location>
</feature>
<dbReference type="AlphaFoldDB" id="A0A9P0MVD9"/>
<reference evidence="2" key="1">
    <citation type="submission" date="2022-01" db="EMBL/GenBank/DDBJ databases">
        <authorList>
            <person name="King R."/>
        </authorList>
    </citation>
    <scope>NUCLEOTIDE SEQUENCE</scope>
</reference>
<evidence type="ECO:0000313" key="3">
    <source>
        <dbReference type="Proteomes" id="UP001152798"/>
    </source>
</evidence>
<dbReference type="PANTHER" id="PTHR37685:SF1">
    <property type="entry name" value="GEO11136P1-RELATED"/>
    <property type="match status" value="1"/>
</dbReference>
<keyword evidence="3" id="KW-1185">Reference proteome</keyword>
<dbReference type="Pfam" id="PF15868">
    <property type="entry name" value="MBF2"/>
    <property type="match status" value="1"/>
</dbReference>
<accession>A0A9P0MVD9</accession>
<dbReference type="InterPro" id="IPR031734">
    <property type="entry name" value="MBF2"/>
</dbReference>
<organism evidence="2 3">
    <name type="scientific">Nezara viridula</name>
    <name type="common">Southern green stink bug</name>
    <name type="synonym">Cimex viridulus</name>
    <dbReference type="NCBI Taxonomy" id="85310"/>
    <lineage>
        <taxon>Eukaryota</taxon>
        <taxon>Metazoa</taxon>
        <taxon>Ecdysozoa</taxon>
        <taxon>Arthropoda</taxon>
        <taxon>Hexapoda</taxon>
        <taxon>Insecta</taxon>
        <taxon>Pterygota</taxon>
        <taxon>Neoptera</taxon>
        <taxon>Paraneoptera</taxon>
        <taxon>Hemiptera</taxon>
        <taxon>Heteroptera</taxon>
        <taxon>Panheteroptera</taxon>
        <taxon>Pentatomomorpha</taxon>
        <taxon>Pentatomoidea</taxon>
        <taxon>Pentatomidae</taxon>
        <taxon>Pentatominae</taxon>
        <taxon>Nezara</taxon>
    </lineage>
</organism>
<dbReference type="EMBL" id="OV725082">
    <property type="protein sequence ID" value="CAH1404936.1"/>
    <property type="molecule type" value="Genomic_DNA"/>
</dbReference>